<evidence type="ECO:0000256" key="1">
    <source>
        <dbReference type="SAM" id="SignalP"/>
    </source>
</evidence>
<keyword evidence="1" id="KW-0732">Signal</keyword>
<evidence type="ECO:0000313" key="2">
    <source>
        <dbReference type="EMBL" id="SFR34571.1"/>
    </source>
</evidence>
<accession>A0A1I6FXE7</accession>
<dbReference type="EMBL" id="FOYQ01000001">
    <property type="protein sequence ID" value="SFR34571.1"/>
    <property type="molecule type" value="Genomic_DNA"/>
</dbReference>
<proteinExistence type="predicted"/>
<feature type="chain" id="PRO_5011705431" evidence="1">
    <location>
        <begin position="24"/>
        <end position="166"/>
    </location>
</feature>
<dbReference type="Proteomes" id="UP000199534">
    <property type="component" value="Unassembled WGS sequence"/>
</dbReference>
<reference evidence="2 3" key="1">
    <citation type="submission" date="2016-10" db="EMBL/GenBank/DDBJ databases">
        <authorList>
            <person name="de Groot N.N."/>
        </authorList>
    </citation>
    <scope>NUCLEOTIDE SEQUENCE [LARGE SCALE GENOMIC DNA]</scope>
    <source>
        <strain evidence="2 3">DSM 21019</strain>
    </source>
</reference>
<dbReference type="OrthoDB" id="1203055at2"/>
<keyword evidence="3" id="KW-1185">Reference proteome</keyword>
<organism evidence="2 3">
    <name type="scientific">Robiginitalea myxolifaciens</name>
    <dbReference type="NCBI Taxonomy" id="400055"/>
    <lineage>
        <taxon>Bacteria</taxon>
        <taxon>Pseudomonadati</taxon>
        <taxon>Bacteroidota</taxon>
        <taxon>Flavobacteriia</taxon>
        <taxon>Flavobacteriales</taxon>
        <taxon>Flavobacteriaceae</taxon>
        <taxon>Robiginitalea</taxon>
    </lineage>
</organism>
<dbReference type="AlphaFoldDB" id="A0A1I6FXE7"/>
<dbReference type="RefSeq" id="WP_143099919.1">
    <property type="nucleotide sequence ID" value="NZ_FOYQ01000001.1"/>
</dbReference>
<evidence type="ECO:0000313" key="3">
    <source>
        <dbReference type="Proteomes" id="UP000199534"/>
    </source>
</evidence>
<protein>
    <submittedName>
        <fullName evidence="2">Uncharacterized protein</fullName>
    </submittedName>
</protein>
<sequence length="166" mass="18707">MPVRKHFCLLTCLAFSLVGVAQGNGNNDGFTPATGKAVGQSAHQAQDSRTSLNHLSFYFRQGQNDATLEQTLVFSSEQDELDYWKDQRAYERALLDKDIQEFTTYILAKQLVYSAHKHSSTKACAHGDYFHLRASYYAQFVSEDAEVLVWLQGFNRDNSLAGVSRN</sequence>
<gene>
    <name evidence="2" type="ORF">SAMN04490243_0852</name>
</gene>
<name>A0A1I6FXE7_9FLAO</name>
<feature type="signal peptide" evidence="1">
    <location>
        <begin position="1"/>
        <end position="23"/>
    </location>
</feature>